<dbReference type="SMART" id="SM00799">
    <property type="entry name" value="DENN"/>
    <property type="match status" value="1"/>
</dbReference>
<dbReference type="FunFam" id="3.40.50.11500:FF:000001">
    <property type="entry name" value="Putative DENN domain-containing protein 1A"/>
    <property type="match status" value="1"/>
</dbReference>
<dbReference type="SMART" id="SM00801">
    <property type="entry name" value="dDENN"/>
    <property type="match status" value="1"/>
</dbReference>
<reference evidence="6" key="2">
    <citation type="submission" date="2025-08" db="UniProtKB">
        <authorList>
            <consortium name="Ensembl"/>
        </authorList>
    </citation>
    <scope>IDENTIFICATION</scope>
</reference>
<dbReference type="GO" id="GO:0005085">
    <property type="term" value="F:guanyl-nucleotide exchange factor activity"/>
    <property type="evidence" value="ECO:0007669"/>
    <property type="project" value="UniProtKB-KW"/>
</dbReference>
<dbReference type="HOGENOM" id="CLU_008196_4_2_1"/>
<feature type="region of interest" description="Disordered" evidence="4">
    <location>
        <begin position="540"/>
        <end position="584"/>
    </location>
</feature>
<dbReference type="GeneTree" id="ENSGT00940000161573"/>
<reference evidence="6" key="3">
    <citation type="submission" date="2025-09" db="UniProtKB">
        <authorList>
            <consortium name="Ensembl"/>
        </authorList>
    </citation>
    <scope>IDENTIFICATION</scope>
</reference>
<accession>G3WEA6</accession>
<dbReference type="Pfam" id="PF03455">
    <property type="entry name" value="dDENN"/>
    <property type="match status" value="1"/>
</dbReference>
<sequence length="772" mass="85751">MEEEKAQHPAPLAHCLSTGPCRDPPRDAYPGHIVLHPFSRGTMGSDIKEDPKNTFAWFFEAAYPTSLQEAPPILRQFPKDFCDQELMQTVPKFCFPFDLERAGHTLAAQHFTFVLTDLAGSRRFGFCRLGTSARSCLCILSDLPWFEVFYKLLNNVGDLLAQNQVSEAEELLSILYLHPVPGPEASLGLSLDRQEGKLKITTHPSPLPPAPGTNQLLSCFIAPNSGCLPSIPENRNLTELVVAVASENIVGLYSSLLSERRVLLTASKLSTLTACVHASCGLLYPMHWEHILIPTLPPHLLDYCCAPMPYLIGVHTSLIERVRDKGLEDVVILNVDTNTLESPFQDVDTLPPDVVSLLRLRLRKEALAAGDGVSRLFLRAQAMLFGGYRDALICNPGQPMKFKEEVFVAQKPGPLQTFRQSAIHLQLFKQFIDERLEKLSSGEGFSDLFEQEITSNGLASGNLRSYQLWADNLKKGGGALLHSVKAKTQPAVRNMYRSAKIGLKGVQNRLKYKDSDPLLQRWGSLRVPTPDNRSECLQRRLPITHHFGQSRPLRPRHRRSQSRTEDEVPGGEEQRESLPGFKEPWGQDDFDSNFLGSGELDLLGEILDNLSIGMSGPGQSPGLYPSHSLDSCHLDQSSCFNLILQEEETSKEQLLSPIVPTAAPLSQELEEPKTSHASMETVASQIPSSSHQQLLFEEKEFQEPQLPPCGTFAVPQSSQVFVEPEIPNICAEYRPPNPVPVPQDTPRGVPPRLREGVSSQPRVAQLKKRFEG</sequence>
<dbReference type="Gene3D" id="3.30.450.200">
    <property type="match status" value="1"/>
</dbReference>
<dbReference type="SMART" id="SM00800">
    <property type="entry name" value="uDENN"/>
    <property type="match status" value="1"/>
</dbReference>
<feature type="region of interest" description="Disordered" evidence="4">
    <location>
        <begin position="732"/>
        <end position="772"/>
    </location>
</feature>
<dbReference type="PROSITE" id="PS50211">
    <property type="entry name" value="DENN"/>
    <property type="match status" value="1"/>
</dbReference>
<dbReference type="STRING" id="9305.ENSSHAP00000013761"/>
<dbReference type="InterPro" id="IPR037516">
    <property type="entry name" value="Tripartite_DENN"/>
</dbReference>
<dbReference type="GO" id="GO:0005829">
    <property type="term" value="C:cytosol"/>
    <property type="evidence" value="ECO:0007669"/>
    <property type="project" value="Ensembl"/>
</dbReference>
<evidence type="ECO:0000313" key="6">
    <source>
        <dbReference type="Ensembl" id="ENSSHAP00000013761.2"/>
    </source>
</evidence>
<dbReference type="Ensembl" id="ENSSHAT00000013875.2">
    <property type="protein sequence ID" value="ENSSHAP00000013761.2"/>
    <property type="gene ID" value="ENSSHAG00000011768.2"/>
</dbReference>
<dbReference type="PANTHER" id="PTHR13196:SF25">
    <property type="entry name" value="DENN DOMAIN-CONTAINING PROTEIN 1C"/>
    <property type="match status" value="1"/>
</dbReference>
<dbReference type="Gene3D" id="6.10.140.1000">
    <property type="match status" value="1"/>
</dbReference>
<evidence type="ECO:0000313" key="7">
    <source>
        <dbReference type="Proteomes" id="UP000007648"/>
    </source>
</evidence>
<name>G3WEA6_SARHA</name>
<evidence type="ECO:0000259" key="5">
    <source>
        <dbReference type="PROSITE" id="PS50211"/>
    </source>
</evidence>
<comment type="subcellular location">
    <subcellularLocation>
        <location evidence="1">Cytoplasmic vesicle</location>
        <location evidence="1">Clathrin-coated vesicle</location>
    </subcellularLocation>
</comment>
<evidence type="ECO:0000256" key="4">
    <source>
        <dbReference type="SAM" id="MobiDB-lite"/>
    </source>
</evidence>
<dbReference type="InterPro" id="IPR001194">
    <property type="entry name" value="cDENN_dom"/>
</dbReference>
<keyword evidence="2" id="KW-0344">Guanine-nucleotide releasing factor</keyword>
<feature type="domain" description="UDENN" evidence="5">
    <location>
        <begin position="55"/>
        <end position="442"/>
    </location>
</feature>
<keyword evidence="7" id="KW-1185">Reference proteome</keyword>
<dbReference type="GO" id="GO:0005654">
    <property type="term" value="C:nucleoplasm"/>
    <property type="evidence" value="ECO:0007669"/>
    <property type="project" value="Ensembl"/>
</dbReference>
<dbReference type="Pfam" id="PF03456">
    <property type="entry name" value="uDENN"/>
    <property type="match status" value="1"/>
</dbReference>
<dbReference type="InterPro" id="IPR043153">
    <property type="entry name" value="DENN_C"/>
</dbReference>
<dbReference type="InterPro" id="IPR005112">
    <property type="entry name" value="dDENN_dom"/>
</dbReference>
<dbReference type="Gene3D" id="3.40.50.11500">
    <property type="match status" value="1"/>
</dbReference>
<keyword evidence="3" id="KW-0968">Cytoplasmic vesicle</keyword>
<organism evidence="6 7">
    <name type="scientific">Sarcophilus harrisii</name>
    <name type="common">Tasmanian devil</name>
    <name type="synonym">Sarcophilus laniarius</name>
    <dbReference type="NCBI Taxonomy" id="9305"/>
    <lineage>
        <taxon>Eukaryota</taxon>
        <taxon>Metazoa</taxon>
        <taxon>Chordata</taxon>
        <taxon>Craniata</taxon>
        <taxon>Vertebrata</taxon>
        <taxon>Euteleostomi</taxon>
        <taxon>Mammalia</taxon>
        <taxon>Metatheria</taxon>
        <taxon>Dasyuromorphia</taxon>
        <taxon>Dasyuridae</taxon>
        <taxon>Sarcophilus</taxon>
    </lineage>
</organism>
<dbReference type="GO" id="GO:0032456">
    <property type="term" value="P:endocytic recycling"/>
    <property type="evidence" value="ECO:0007669"/>
    <property type="project" value="TreeGrafter"/>
</dbReference>
<dbReference type="GO" id="GO:0006897">
    <property type="term" value="P:endocytosis"/>
    <property type="evidence" value="ECO:0007669"/>
    <property type="project" value="TreeGrafter"/>
</dbReference>
<dbReference type="Pfam" id="PF02141">
    <property type="entry name" value="DENN"/>
    <property type="match status" value="1"/>
</dbReference>
<dbReference type="eggNOG" id="KOG3569">
    <property type="taxonomic scope" value="Eukaryota"/>
</dbReference>
<dbReference type="GO" id="GO:0005813">
    <property type="term" value="C:centrosome"/>
    <property type="evidence" value="ECO:0007669"/>
    <property type="project" value="Ensembl"/>
</dbReference>
<evidence type="ECO:0000256" key="3">
    <source>
        <dbReference type="ARBA" id="ARBA00023329"/>
    </source>
</evidence>
<feature type="compositionally biased region" description="Basic and acidic residues" evidence="4">
    <location>
        <begin position="562"/>
        <end position="576"/>
    </location>
</feature>
<dbReference type="InParanoid" id="G3WEA6"/>
<evidence type="ECO:0000256" key="1">
    <source>
        <dbReference type="ARBA" id="ARBA00004132"/>
    </source>
</evidence>
<reference evidence="6 7" key="1">
    <citation type="journal article" date="2011" name="Proc. Natl. Acad. Sci. U.S.A.">
        <title>Genetic diversity and population structure of the endangered marsupial Sarcophilus harrisii (Tasmanian devil).</title>
        <authorList>
            <person name="Miller W."/>
            <person name="Hayes V.M."/>
            <person name="Ratan A."/>
            <person name="Petersen D.C."/>
            <person name="Wittekindt N.E."/>
            <person name="Miller J."/>
            <person name="Walenz B."/>
            <person name="Knight J."/>
            <person name="Qi J."/>
            <person name="Zhao F."/>
            <person name="Wang Q."/>
            <person name="Bedoya-Reina O.C."/>
            <person name="Katiyar N."/>
            <person name="Tomsho L.P."/>
            <person name="Kasson L.M."/>
            <person name="Hardie R.A."/>
            <person name="Woodbridge P."/>
            <person name="Tindall E.A."/>
            <person name="Bertelsen M.F."/>
            <person name="Dixon D."/>
            <person name="Pyecroft S."/>
            <person name="Helgen K.M."/>
            <person name="Lesk A.M."/>
            <person name="Pringle T.H."/>
            <person name="Patterson N."/>
            <person name="Zhang Y."/>
            <person name="Kreiss A."/>
            <person name="Woods G.M."/>
            <person name="Jones M.E."/>
            <person name="Schuster S.C."/>
        </authorList>
    </citation>
    <scope>NUCLEOTIDE SEQUENCE [LARGE SCALE GENOMIC DNA]</scope>
</reference>
<dbReference type="InterPro" id="IPR040032">
    <property type="entry name" value="DENND1A/B/C"/>
</dbReference>
<dbReference type="PANTHER" id="PTHR13196">
    <property type="entry name" value="DENN DOMAIN-CONTAINING"/>
    <property type="match status" value="1"/>
</dbReference>
<dbReference type="FunCoup" id="G3WEA6">
    <property type="interactions" value="633"/>
</dbReference>
<dbReference type="Proteomes" id="UP000007648">
    <property type="component" value="Unassembled WGS sequence"/>
</dbReference>
<gene>
    <name evidence="6" type="primary">DENND1C</name>
</gene>
<evidence type="ECO:0000256" key="2">
    <source>
        <dbReference type="ARBA" id="ARBA00022658"/>
    </source>
</evidence>
<protein>
    <submittedName>
        <fullName evidence="6">DENN domain containing 1C</fullName>
    </submittedName>
</protein>
<dbReference type="FunFam" id="3.30.450.200:FF:000003">
    <property type="entry name" value="DENN domain containing 1A"/>
    <property type="match status" value="1"/>
</dbReference>
<dbReference type="GO" id="GO:0030136">
    <property type="term" value="C:clathrin-coated vesicle"/>
    <property type="evidence" value="ECO:0007669"/>
    <property type="project" value="UniProtKB-SubCell"/>
</dbReference>
<dbReference type="InterPro" id="IPR005113">
    <property type="entry name" value="uDENN_dom"/>
</dbReference>
<dbReference type="GO" id="GO:1901981">
    <property type="term" value="F:phosphatidylinositol phosphate binding"/>
    <property type="evidence" value="ECO:0007669"/>
    <property type="project" value="TreeGrafter"/>
</dbReference>
<dbReference type="AlphaFoldDB" id="G3WEA6"/>
<proteinExistence type="predicted"/>